<dbReference type="GeneID" id="54485706"/>
<keyword evidence="3" id="KW-1185">Reference proteome</keyword>
<evidence type="ECO:0000313" key="3">
    <source>
        <dbReference type="Proteomes" id="UP000799437"/>
    </source>
</evidence>
<feature type="compositionally biased region" description="Low complexity" evidence="1">
    <location>
        <begin position="184"/>
        <end position="204"/>
    </location>
</feature>
<dbReference type="OrthoDB" id="5343576at2759"/>
<dbReference type="Proteomes" id="UP000799437">
    <property type="component" value="Unassembled WGS sequence"/>
</dbReference>
<evidence type="ECO:0000256" key="1">
    <source>
        <dbReference type="SAM" id="MobiDB-lite"/>
    </source>
</evidence>
<evidence type="ECO:0000313" key="2">
    <source>
        <dbReference type="EMBL" id="KAF2754913.1"/>
    </source>
</evidence>
<feature type="region of interest" description="Disordered" evidence="1">
    <location>
        <begin position="184"/>
        <end position="214"/>
    </location>
</feature>
<organism evidence="2 3">
    <name type="scientific">Pseudovirgaria hyperparasitica</name>
    <dbReference type="NCBI Taxonomy" id="470096"/>
    <lineage>
        <taxon>Eukaryota</taxon>
        <taxon>Fungi</taxon>
        <taxon>Dikarya</taxon>
        <taxon>Ascomycota</taxon>
        <taxon>Pezizomycotina</taxon>
        <taxon>Dothideomycetes</taxon>
        <taxon>Dothideomycetes incertae sedis</taxon>
        <taxon>Acrospermales</taxon>
        <taxon>Acrospermaceae</taxon>
        <taxon>Pseudovirgaria</taxon>
    </lineage>
</organism>
<reference evidence="2" key="1">
    <citation type="journal article" date="2020" name="Stud. Mycol.">
        <title>101 Dothideomycetes genomes: a test case for predicting lifestyles and emergence of pathogens.</title>
        <authorList>
            <person name="Haridas S."/>
            <person name="Albert R."/>
            <person name="Binder M."/>
            <person name="Bloem J."/>
            <person name="Labutti K."/>
            <person name="Salamov A."/>
            <person name="Andreopoulos B."/>
            <person name="Baker S."/>
            <person name="Barry K."/>
            <person name="Bills G."/>
            <person name="Bluhm B."/>
            <person name="Cannon C."/>
            <person name="Castanera R."/>
            <person name="Culley D."/>
            <person name="Daum C."/>
            <person name="Ezra D."/>
            <person name="Gonzalez J."/>
            <person name="Henrissat B."/>
            <person name="Kuo A."/>
            <person name="Liang C."/>
            <person name="Lipzen A."/>
            <person name="Lutzoni F."/>
            <person name="Magnuson J."/>
            <person name="Mondo S."/>
            <person name="Nolan M."/>
            <person name="Ohm R."/>
            <person name="Pangilinan J."/>
            <person name="Park H.-J."/>
            <person name="Ramirez L."/>
            <person name="Alfaro M."/>
            <person name="Sun H."/>
            <person name="Tritt A."/>
            <person name="Yoshinaga Y."/>
            <person name="Zwiers L.-H."/>
            <person name="Turgeon B."/>
            <person name="Goodwin S."/>
            <person name="Spatafora J."/>
            <person name="Crous P."/>
            <person name="Grigoriev I."/>
        </authorList>
    </citation>
    <scope>NUCLEOTIDE SEQUENCE</scope>
    <source>
        <strain evidence="2">CBS 121739</strain>
    </source>
</reference>
<accession>A0A6A6VXG1</accession>
<gene>
    <name evidence="2" type="ORF">EJ05DRAFT_479319</name>
</gene>
<name>A0A6A6VXG1_9PEZI</name>
<dbReference type="AlphaFoldDB" id="A0A6A6VXG1"/>
<dbReference type="EMBL" id="ML996579">
    <property type="protein sequence ID" value="KAF2754913.1"/>
    <property type="molecule type" value="Genomic_DNA"/>
</dbReference>
<protein>
    <submittedName>
        <fullName evidence="2">Uncharacterized protein</fullName>
    </submittedName>
</protein>
<dbReference type="RefSeq" id="XP_033597364.1">
    <property type="nucleotide sequence ID" value="XM_033744652.1"/>
</dbReference>
<sequence length="539" mass="60295">MIKLSSRSLAICYERHSLLCSDPLSYRNAILFFCLAHLTRLINGLQHLDIIQRCSTDLIEDSTQDRKEYLEELEEAGKSPRHGDTNWLEKLSKHTLSQRRNNAYVIIQAELACEKLKEHAAIKEVDGVKIWNGVSTDKLPDIAEQPNGQTEPADAHVLERDFTIPGTPSKLNCPFAKVRTPSNLRRSFTSRRSSVSKVNSSSNTRHSRTSSFRDPIQAEICGRDSMAGKTPEVNVEEATTAVCPIRFLDQHKPEEVASYFEKHKHEIPRSHEVCIKRFQSNADQIRQLDNKYGNLVSMIQGLGQKHQPLLPLNLVEDEEDPDVDPEDRDVSKIQKWANTVNNSMENGEAVLPNGIQEEETADLDEDRESRFDRPMKEVRVGESPSRPWGIQVPLKYSRAGSVISNASPATASPQLEQMPPPTMPAGKCPFDHTKMQLPGLQPPHAIKSEQPGTDIADAKSTEPQRAVHHNDELLPPPQPYPVQADPAKCPAPAMKHDAQVVRPTNTPQMVFSGPVFIGYSPDQIKELFGGNLANMFNKS</sequence>
<proteinExistence type="predicted"/>